<evidence type="ECO:0000313" key="3">
    <source>
        <dbReference type="Proteomes" id="UP000339690"/>
    </source>
</evidence>
<dbReference type="PANTHER" id="PTHR43649:SF12">
    <property type="entry name" value="DIACETYLCHITOBIOSE BINDING PROTEIN DASA"/>
    <property type="match status" value="1"/>
</dbReference>
<dbReference type="PANTHER" id="PTHR43649">
    <property type="entry name" value="ARABINOSE-BINDING PROTEIN-RELATED"/>
    <property type="match status" value="1"/>
</dbReference>
<gene>
    <name evidence="2" type="ORF">GI584_23260</name>
</gene>
<keyword evidence="1" id="KW-0732">Signal</keyword>
<dbReference type="InterPro" id="IPR050490">
    <property type="entry name" value="Bact_solute-bd_prot1"/>
</dbReference>
<evidence type="ECO:0000313" key="2">
    <source>
        <dbReference type="EMBL" id="QGH36792.1"/>
    </source>
</evidence>
<dbReference type="Proteomes" id="UP000339690">
    <property type="component" value="Chromosome"/>
</dbReference>
<dbReference type="Pfam" id="PF01547">
    <property type="entry name" value="SBP_bac_1"/>
    <property type="match status" value="1"/>
</dbReference>
<protein>
    <submittedName>
        <fullName evidence="2">Extracellular solute-binding protein</fullName>
    </submittedName>
</protein>
<dbReference type="SUPFAM" id="SSF53850">
    <property type="entry name" value="Periplasmic binding protein-like II"/>
    <property type="match status" value="1"/>
</dbReference>
<dbReference type="AlphaFoldDB" id="A0A5Q2TRQ1"/>
<keyword evidence="3" id="KW-1185">Reference proteome</keyword>
<sequence length="435" mass="48943">MKKMWVLFCLMVLFILSACSEDAADLNGSSENDADNESDDETVDLTVWTWPNNDQTFEDITIPLFQEEYPNINVTVQGFGQDQYADKLSSALIGGDVPDVAMVEINDVVNIKNLELFEDLSQEPYNAGELSEDYLDYFWDYVTNDDGYIFALPKNSAPAAMFYNKPIFEEAGLPTDPEGVHELMATWEDYVNVAEDLTVEGEQWMLGVPPEILNAVTQQAETAYYNENNELQIDNEHFMYVYDTVEQLGDMGAFSPFEQYSPEWNAAIQQGSIATFLFGNWFGKYLKNNTEGAEGEWGVTYAPAYLGTSAYDQGGDFIGIPKEGENKDAAWKFVQFVTQNSENLQAMYEQDELYPAYLDAVDEDWMNNESSFFGGQVTNEIFQVVAEEMAAPYVTENDPVATDGVNSMLTNITLGDMEVEQALEQAKQEIEAKTQ</sequence>
<reference evidence="2 3" key="1">
    <citation type="submission" date="2019-11" db="EMBL/GenBank/DDBJ databases">
        <title>Gracilibacillus salitolerans sp. nov., a moderate halophile isolated from a saline soil in northwest China.</title>
        <authorList>
            <person name="Gan L."/>
        </authorList>
    </citation>
    <scope>NUCLEOTIDE SEQUENCE [LARGE SCALE GENOMIC DNA]</scope>
    <source>
        <strain evidence="2 3">SCU50</strain>
    </source>
</reference>
<feature type="chain" id="PRO_5024402156" evidence="1">
    <location>
        <begin position="24"/>
        <end position="435"/>
    </location>
</feature>
<accession>A0A5Q2TRQ1</accession>
<dbReference type="PROSITE" id="PS51257">
    <property type="entry name" value="PROKAR_LIPOPROTEIN"/>
    <property type="match status" value="1"/>
</dbReference>
<evidence type="ECO:0000256" key="1">
    <source>
        <dbReference type="SAM" id="SignalP"/>
    </source>
</evidence>
<dbReference type="KEGG" id="grc:GI584_23260"/>
<dbReference type="InterPro" id="IPR006059">
    <property type="entry name" value="SBP"/>
</dbReference>
<organism evidence="2 3">
    <name type="scientific">Gracilibacillus salitolerans</name>
    <dbReference type="NCBI Taxonomy" id="2663022"/>
    <lineage>
        <taxon>Bacteria</taxon>
        <taxon>Bacillati</taxon>
        <taxon>Bacillota</taxon>
        <taxon>Bacilli</taxon>
        <taxon>Bacillales</taxon>
        <taxon>Bacillaceae</taxon>
        <taxon>Gracilibacillus</taxon>
    </lineage>
</organism>
<dbReference type="Gene3D" id="3.40.190.10">
    <property type="entry name" value="Periplasmic binding protein-like II"/>
    <property type="match status" value="1"/>
</dbReference>
<name>A0A5Q2TRQ1_9BACI</name>
<feature type="signal peptide" evidence="1">
    <location>
        <begin position="1"/>
        <end position="23"/>
    </location>
</feature>
<proteinExistence type="predicted"/>
<dbReference type="EMBL" id="CP045915">
    <property type="protein sequence ID" value="QGH36792.1"/>
    <property type="molecule type" value="Genomic_DNA"/>
</dbReference>